<evidence type="ECO:0000313" key="1">
    <source>
        <dbReference type="EMBL" id="VFJ68470.1"/>
    </source>
</evidence>
<name>A0A450TL72_9GAMM</name>
<protein>
    <submittedName>
        <fullName evidence="1">Uncharacterized protein</fullName>
    </submittedName>
</protein>
<reference evidence="1" key="1">
    <citation type="submission" date="2019-02" db="EMBL/GenBank/DDBJ databases">
        <authorList>
            <person name="Gruber-Vodicka R. H."/>
            <person name="Seah K. B. B."/>
        </authorList>
    </citation>
    <scope>NUCLEOTIDE SEQUENCE</scope>
    <source>
        <strain evidence="1">BECK_BZ131</strain>
    </source>
</reference>
<accession>A0A450TL72</accession>
<dbReference type="EMBL" id="CAADFE010000014">
    <property type="protein sequence ID" value="VFJ68470.1"/>
    <property type="molecule type" value="Genomic_DNA"/>
</dbReference>
<organism evidence="1">
    <name type="scientific">Candidatus Kentrum sp. FW</name>
    <dbReference type="NCBI Taxonomy" id="2126338"/>
    <lineage>
        <taxon>Bacteria</taxon>
        <taxon>Pseudomonadati</taxon>
        <taxon>Pseudomonadota</taxon>
        <taxon>Gammaproteobacteria</taxon>
        <taxon>Candidatus Kentrum</taxon>
    </lineage>
</organism>
<dbReference type="AlphaFoldDB" id="A0A450TL72"/>
<gene>
    <name evidence="1" type="ORF">BECKFW1821C_GA0114237_101456</name>
</gene>
<proteinExistence type="predicted"/>
<sequence>MGTRALIKIDFQGESRGLVHYRGMDGYPDAVIPALLGIVLPKTPLSALSGPRLLSLQDKLDEFAERVEPGEIDEVLCDYTYSIAVETNGLQLYCRRNKEQAKLVYAEVYQSRDGATWKRISPGFDSW</sequence>